<proteinExistence type="predicted"/>
<organism evidence="1 2">
    <name type="scientific">Clostridium botulinum (strain 657 / Type Ba4)</name>
    <dbReference type="NCBI Taxonomy" id="515621"/>
    <lineage>
        <taxon>Bacteria</taxon>
        <taxon>Bacillati</taxon>
        <taxon>Bacillota</taxon>
        <taxon>Clostridia</taxon>
        <taxon>Eubacteriales</taxon>
        <taxon>Clostridiaceae</taxon>
        <taxon>Clostridium</taxon>
    </lineage>
</organism>
<dbReference type="Proteomes" id="UP000002333">
    <property type="component" value="Chromosome"/>
</dbReference>
<evidence type="ECO:0008006" key="3">
    <source>
        <dbReference type="Google" id="ProtNLM"/>
    </source>
</evidence>
<evidence type="ECO:0000313" key="2">
    <source>
        <dbReference type="Proteomes" id="UP000002333"/>
    </source>
</evidence>
<sequence length="284" mass="32765">MISAVIYGAGSGGKKALKVFSSIYNIMCFIDKDKNKDGTYIDNIPVKVLKGNEQLLRNNIVIIGSSFQDAETFVSSIDGVKYIPFSVTRELNNKICLRKYPCNNLLKEHLEECKVLTNRSEMLSLLSKDGIVAEVGVFKGDFSKEILKVAKPKKLYLIDIWEDSKIYNEVLKRFKREIEEGIVEIIKGDSRQELSKFKDKYFDWVYLDTNHDYETPRSELEVCQHKVKNGGVIAGHDYIKFDYTYNERYGVVEAVNEFCVEKNWKFIYLTLECNGFNSYALKKI</sequence>
<reference evidence="1 2" key="1">
    <citation type="journal article" date="2007" name="PLoS ONE">
        <title>Analysis of the neurotoxin complex genes in Clostridium botulinum A1-A4 and B1 strains: BoNT/A3, /Ba4 and /B1 clusters are located within plasmids.</title>
        <authorList>
            <person name="Smith T.J."/>
            <person name="Hill K.K."/>
            <person name="Foley B.T."/>
            <person name="Detter J.C."/>
            <person name="Munk A.C."/>
            <person name="Bruce D.C."/>
            <person name="Doggett N.A."/>
            <person name="Smith L.A."/>
            <person name="Marks J.D."/>
            <person name="Xie G."/>
            <person name="Brettin T.S."/>
        </authorList>
    </citation>
    <scope>NUCLEOTIDE SEQUENCE [LARGE SCALE GENOMIC DNA]</scope>
    <source>
        <strain evidence="2">657 / Type Ba4</strain>
    </source>
</reference>
<dbReference type="KEGG" id="cbi:CLJ_B2931"/>
<accession>A0A3F2ZUG8</accession>
<name>A0A3F2ZUG8_CLOB6</name>
<dbReference type="SUPFAM" id="SSF53335">
    <property type="entry name" value="S-adenosyl-L-methionine-dependent methyltransferases"/>
    <property type="match status" value="2"/>
</dbReference>
<dbReference type="RefSeq" id="WP_003361337.1">
    <property type="nucleotide sequence ID" value="NC_012658.1"/>
</dbReference>
<reference evidence="2" key="2">
    <citation type="submission" date="2008-05" db="EMBL/GenBank/DDBJ databases">
        <title>Genome sequence of Clostridium botulinum Ba4 strain 657.</title>
        <authorList>
            <person name="Shrivastava S."/>
            <person name="Brown J.L."/>
            <person name="Bruce D."/>
            <person name="Detter C."/>
            <person name="Munk C."/>
            <person name="Smith L.A."/>
            <person name="Smith T.J."/>
            <person name="Sutton G."/>
            <person name="Brettin T.S."/>
        </authorList>
    </citation>
    <scope>NUCLEOTIDE SEQUENCE [LARGE SCALE GENOMIC DNA]</scope>
    <source>
        <strain evidence="2">657 / Type Ba4</strain>
    </source>
</reference>
<dbReference type="Gene3D" id="3.40.50.720">
    <property type="entry name" value="NAD(P)-binding Rossmann-like Domain"/>
    <property type="match status" value="1"/>
</dbReference>
<dbReference type="EMBL" id="CP001083">
    <property type="protein sequence ID" value="ACQ51526.1"/>
    <property type="molecule type" value="Genomic_DNA"/>
</dbReference>
<dbReference type="Gene3D" id="3.40.50.150">
    <property type="entry name" value="Vaccinia Virus protein VP39"/>
    <property type="match status" value="1"/>
</dbReference>
<dbReference type="AlphaFoldDB" id="A0A3F2ZUG8"/>
<evidence type="ECO:0000313" key="1">
    <source>
        <dbReference type="EMBL" id="ACQ51526.1"/>
    </source>
</evidence>
<dbReference type="Pfam" id="PF13578">
    <property type="entry name" value="Methyltransf_24"/>
    <property type="match status" value="1"/>
</dbReference>
<protein>
    <recommendedName>
        <fullName evidence="3">Class I SAM-dependent methyltransferase</fullName>
    </recommendedName>
</protein>
<gene>
    <name evidence="1" type="ordered locus">CLJ_B2931</name>
</gene>
<dbReference type="InterPro" id="IPR029063">
    <property type="entry name" value="SAM-dependent_MTases_sf"/>
</dbReference>